<dbReference type="GO" id="GO:0016020">
    <property type="term" value="C:membrane"/>
    <property type="evidence" value="ECO:0007669"/>
    <property type="project" value="InterPro"/>
</dbReference>
<gene>
    <name evidence="3" type="ORF">B7P34_07750</name>
</gene>
<feature type="region of interest" description="Disordered" evidence="1">
    <location>
        <begin position="160"/>
        <end position="204"/>
    </location>
</feature>
<dbReference type="Pfam" id="PF04186">
    <property type="entry name" value="FxsA"/>
    <property type="match status" value="1"/>
</dbReference>
<dbReference type="NCBIfam" id="NF008527">
    <property type="entry name" value="PRK11463.1-1"/>
    <property type="match status" value="1"/>
</dbReference>
<dbReference type="RefSeq" id="WP_106675059.1">
    <property type="nucleotide sequence ID" value="NZ_PXWG01000011.1"/>
</dbReference>
<reference evidence="3 4" key="1">
    <citation type="submission" date="2018-03" db="EMBL/GenBank/DDBJ databases">
        <title>Chitinolytic properties of Streptosporangium nondiastaticum TBG75A20.</title>
        <authorList>
            <person name="Gayathri V."/>
            <person name="Shiburaj S."/>
        </authorList>
    </citation>
    <scope>NUCLEOTIDE SEQUENCE [LARGE SCALE GENOMIC DNA]</scope>
    <source>
        <strain evidence="3 4">TBG75A20</strain>
    </source>
</reference>
<proteinExistence type="predicted"/>
<protein>
    <recommendedName>
        <fullName evidence="5">FxsA protein</fullName>
    </recommendedName>
</protein>
<dbReference type="PANTHER" id="PTHR35335:SF1">
    <property type="entry name" value="UPF0716 PROTEIN FXSA"/>
    <property type="match status" value="1"/>
</dbReference>
<evidence type="ECO:0008006" key="5">
    <source>
        <dbReference type="Google" id="ProtNLM"/>
    </source>
</evidence>
<name>A0A9X7PIP3_9ACTN</name>
<dbReference type="AlphaFoldDB" id="A0A9X7PIP3"/>
<keyword evidence="2" id="KW-0812">Transmembrane</keyword>
<feature type="compositionally biased region" description="Gly residues" evidence="1">
    <location>
        <begin position="161"/>
        <end position="181"/>
    </location>
</feature>
<feature type="transmembrane region" description="Helical" evidence="2">
    <location>
        <begin position="21"/>
        <end position="38"/>
    </location>
</feature>
<sequence>MTFGAQQTRNGRPPQRRRARRLIPLGVALWAVLEIWLLTLVAGAAGGLTVFALLAGGVVLGSYVIKRAGRRAWKRLTVSLQPGGATAEPGGGQETGGNALTMLGGLLIILPGLLSDAAGLLCLFPPTRGLLRKAGERWLNRPAAPGTLGDAFRQARSADLGGMGGMGPGGPAGPGGPGGKVVQGEVIRDDEPPAPRPGGPQLPR</sequence>
<evidence type="ECO:0000313" key="3">
    <source>
        <dbReference type="EMBL" id="PSJ29380.1"/>
    </source>
</evidence>
<dbReference type="InterPro" id="IPR007313">
    <property type="entry name" value="FxsA"/>
</dbReference>
<dbReference type="OrthoDB" id="5192742at2"/>
<dbReference type="NCBIfam" id="NF008528">
    <property type="entry name" value="PRK11463.1-2"/>
    <property type="match status" value="1"/>
</dbReference>
<keyword evidence="2" id="KW-1133">Transmembrane helix</keyword>
<comment type="caution">
    <text evidence="3">The sequence shown here is derived from an EMBL/GenBank/DDBJ whole genome shotgun (WGS) entry which is preliminary data.</text>
</comment>
<keyword evidence="4" id="KW-1185">Reference proteome</keyword>
<feature type="compositionally biased region" description="Pro residues" evidence="1">
    <location>
        <begin position="194"/>
        <end position="204"/>
    </location>
</feature>
<feature type="transmembrane region" description="Helical" evidence="2">
    <location>
        <begin position="44"/>
        <end position="65"/>
    </location>
</feature>
<organism evidence="3 4">
    <name type="scientific">Streptosporangium nondiastaticum</name>
    <dbReference type="NCBI Taxonomy" id="35764"/>
    <lineage>
        <taxon>Bacteria</taxon>
        <taxon>Bacillati</taxon>
        <taxon>Actinomycetota</taxon>
        <taxon>Actinomycetes</taxon>
        <taxon>Streptosporangiales</taxon>
        <taxon>Streptosporangiaceae</taxon>
        <taxon>Streptosporangium</taxon>
    </lineage>
</organism>
<keyword evidence="2" id="KW-0472">Membrane</keyword>
<dbReference type="Proteomes" id="UP000242427">
    <property type="component" value="Unassembled WGS sequence"/>
</dbReference>
<evidence type="ECO:0000256" key="1">
    <source>
        <dbReference type="SAM" id="MobiDB-lite"/>
    </source>
</evidence>
<dbReference type="PANTHER" id="PTHR35335">
    <property type="entry name" value="UPF0716 PROTEIN FXSA"/>
    <property type="match status" value="1"/>
</dbReference>
<evidence type="ECO:0000256" key="2">
    <source>
        <dbReference type="SAM" id="Phobius"/>
    </source>
</evidence>
<accession>A0A9X7PIP3</accession>
<evidence type="ECO:0000313" key="4">
    <source>
        <dbReference type="Proteomes" id="UP000242427"/>
    </source>
</evidence>
<dbReference type="EMBL" id="PXWG01000011">
    <property type="protein sequence ID" value="PSJ29380.1"/>
    <property type="molecule type" value="Genomic_DNA"/>
</dbReference>